<dbReference type="Gene3D" id="2.40.128.110">
    <property type="entry name" value="Lipid/polyisoprenoid-binding, YceI-like"/>
    <property type="match status" value="1"/>
</dbReference>
<dbReference type="SMART" id="SM00867">
    <property type="entry name" value="YceI"/>
    <property type="match status" value="1"/>
</dbReference>
<dbReference type="PANTHER" id="PTHR34406:SF1">
    <property type="entry name" value="PROTEIN YCEI"/>
    <property type="match status" value="1"/>
</dbReference>
<dbReference type="RefSeq" id="WP_055121922.1">
    <property type="nucleotide sequence ID" value="NZ_LKST01000001.1"/>
</dbReference>
<dbReference type="InterPro" id="IPR036761">
    <property type="entry name" value="TTHA0802/YceI-like_sf"/>
</dbReference>
<sequence>MPRNRKIIITIFVIAIALIAVLSILPTVLSAMNGPGVKTEGLNAQGAKAASTSMNGHWKVTGRAGENTTSAGYTFHEILPGDKRVTSGSTTKVEGSLNVDQDTLTGGFITVDMTAVASDNERRDINVRTKMLETDTYPTADFEVTAPVDLSGVPEDGTVGEVTVPGKLTLHGHTKDISPTMRVLRSGDSVVVSTDIPLNRADYEVETPDFVAASIDEEGEINIRLALEKTS</sequence>
<evidence type="ECO:0000259" key="2">
    <source>
        <dbReference type="SMART" id="SM00867"/>
    </source>
</evidence>
<proteinExistence type="inferred from homology"/>
<dbReference type="EMBL" id="LKST01000001">
    <property type="protein sequence ID" value="KQB85618.1"/>
    <property type="molecule type" value="Genomic_DNA"/>
</dbReference>
<name>A0A0N8W038_9CORY</name>
<comment type="similarity">
    <text evidence="1">Belongs to the UPF0312 family.</text>
</comment>
<dbReference type="Proteomes" id="UP000050517">
    <property type="component" value="Unassembled WGS sequence"/>
</dbReference>
<organism evidence="3 4">
    <name type="scientific">Corynebacterium oculi</name>
    <dbReference type="NCBI Taxonomy" id="1544416"/>
    <lineage>
        <taxon>Bacteria</taxon>
        <taxon>Bacillati</taxon>
        <taxon>Actinomycetota</taxon>
        <taxon>Actinomycetes</taxon>
        <taxon>Mycobacteriales</taxon>
        <taxon>Corynebacteriaceae</taxon>
        <taxon>Corynebacterium</taxon>
    </lineage>
</organism>
<keyword evidence="4" id="KW-1185">Reference proteome</keyword>
<evidence type="ECO:0000313" key="4">
    <source>
        <dbReference type="Proteomes" id="UP000050517"/>
    </source>
</evidence>
<evidence type="ECO:0000313" key="3">
    <source>
        <dbReference type="EMBL" id="KQB85618.1"/>
    </source>
</evidence>
<gene>
    <name evidence="3" type="ORF">Cocul_00765</name>
</gene>
<dbReference type="OrthoDB" id="117810at2"/>
<dbReference type="InterPro" id="IPR007372">
    <property type="entry name" value="Lipid/polyisoprenoid-bd_YceI"/>
</dbReference>
<accession>A0A0N8W038</accession>
<feature type="domain" description="Lipid/polyisoprenoid-binding YceI-like" evidence="2">
    <location>
        <begin position="57"/>
        <end position="228"/>
    </location>
</feature>
<comment type="caution">
    <text evidence="3">The sequence shown here is derived from an EMBL/GenBank/DDBJ whole genome shotgun (WGS) entry which is preliminary data.</text>
</comment>
<protein>
    <recommendedName>
        <fullName evidence="2">Lipid/polyisoprenoid-binding YceI-like domain-containing protein</fullName>
    </recommendedName>
</protein>
<dbReference type="Pfam" id="PF04264">
    <property type="entry name" value="YceI"/>
    <property type="match status" value="1"/>
</dbReference>
<dbReference type="PATRIC" id="fig|1544416.3.peg.766"/>
<dbReference type="PANTHER" id="PTHR34406">
    <property type="entry name" value="PROTEIN YCEI"/>
    <property type="match status" value="1"/>
</dbReference>
<dbReference type="SUPFAM" id="SSF101874">
    <property type="entry name" value="YceI-like"/>
    <property type="match status" value="1"/>
</dbReference>
<evidence type="ECO:0000256" key="1">
    <source>
        <dbReference type="ARBA" id="ARBA00008812"/>
    </source>
</evidence>
<reference evidence="3 4" key="1">
    <citation type="submission" date="2015-10" db="EMBL/GenBank/DDBJ databases">
        <title>Corynebacteirum lowii and Corynebacterium oculi species nova, derived from human clinical disease and and emended description of Corynebacterium mastiditis.</title>
        <authorList>
            <person name="Bernard K."/>
            <person name="Pacheco A.L."/>
            <person name="Mcdougall C."/>
            <person name="Burtx T."/>
            <person name="Weibe D."/>
            <person name="Tyler S."/>
            <person name="Olson A.B."/>
            <person name="Cnockaert M."/>
            <person name="Eguchi H."/>
            <person name="Kuwahara T."/>
            <person name="Nakayama-Imaohji H."/>
            <person name="Boudewijins M."/>
            <person name="Van Hoecke F."/>
            <person name="Bernier A.-M."/>
            <person name="Vandamme P."/>
        </authorList>
    </citation>
    <scope>NUCLEOTIDE SEQUENCE [LARGE SCALE GENOMIC DNA]</scope>
    <source>
        <strain evidence="3 4">NML 130210</strain>
    </source>
</reference>
<dbReference type="STRING" id="1544416.Cocul_00765"/>
<dbReference type="AlphaFoldDB" id="A0A0N8W038"/>